<dbReference type="InterPro" id="IPR012674">
    <property type="entry name" value="Calycin"/>
</dbReference>
<gene>
    <name evidence="1" type="ORF">KQX54_008561</name>
</gene>
<dbReference type="Proteomes" id="UP000826195">
    <property type="component" value="Unassembled WGS sequence"/>
</dbReference>
<dbReference type="AlphaFoldDB" id="A0AAV7J3H0"/>
<organism evidence="1 2">
    <name type="scientific">Cotesia glomerata</name>
    <name type="common">Lepidopteran parasitic wasp</name>
    <name type="synonym">Apanteles glomeratus</name>
    <dbReference type="NCBI Taxonomy" id="32391"/>
    <lineage>
        <taxon>Eukaryota</taxon>
        <taxon>Metazoa</taxon>
        <taxon>Ecdysozoa</taxon>
        <taxon>Arthropoda</taxon>
        <taxon>Hexapoda</taxon>
        <taxon>Insecta</taxon>
        <taxon>Pterygota</taxon>
        <taxon>Neoptera</taxon>
        <taxon>Endopterygota</taxon>
        <taxon>Hymenoptera</taxon>
        <taxon>Apocrita</taxon>
        <taxon>Ichneumonoidea</taxon>
        <taxon>Braconidae</taxon>
        <taxon>Microgastrinae</taxon>
        <taxon>Cotesia</taxon>
    </lineage>
</organism>
<keyword evidence="2" id="KW-1185">Reference proteome</keyword>
<dbReference type="Gene3D" id="2.40.128.20">
    <property type="match status" value="1"/>
</dbReference>
<protein>
    <submittedName>
        <fullName evidence="1">Uncharacterized protein</fullName>
    </submittedName>
</protein>
<evidence type="ECO:0000313" key="1">
    <source>
        <dbReference type="EMBL" id="KAH0567340.1"/>
    </source>
</evidence>
<dbReference type="EMBL" id="JAHXZJ010000001">
    <property type="protein sequence ID" value="KAH0567340.1"/>
    <property type="molecule type" value="Genomic_DNA"/>
</dbReference>
<evidence type="ECO:0000313" key="2">
    <source>
        <dbReference type="Proteomes" id="UP000826195"/>
    </source>
</evidence>
<comment type="caution">
    <text evidence="1">The sequence shown here is derived from an EMBL/GenBank/DDBJ whole genome shotgun (WGS) entry which is preliminary data.</text>
</comment>
<accession>A0AAV7J3H0</accession>
<sequence>MLTVYGKPQLLVTKSFIVIFGIIVAAYGEDHSSALRDGPCPDIKNALSIDIAKFSGNWYGAKENRYGAKENSLDILGRVNCSLLTLQRHGADQWAVLYSGISQKTKERLSVTATAKILDKKTTIVNYNFISSVPLVKTYWVLSTDYIRKAIVVSCEQVGSQHQIQLWSNKRSPEDCSSDDDEEDLANAMRTLGINITMTPISQLGCVYY</sequence>
<proteinExistence type="predicted"/>
<dbReference type="SUPFAM" id="SSF50814">
    <property type="entry name" value="Lipocalins"/>
    <property type="match status" value="1"/>
</dbReference>
<name>A0AAV7J3H0_COTGL</name>
<reference evidence="1 2" key="1">
    <citation type="journal article" date="2021" name="J. Hered.">
        <title>A chromosome-level genome assembly of the parasitoid wasp, Cotesia glomerata (Hymenoptera: Braconidae).</title>
        <authorList>
            <person name="Pinto B.J."/>
            <person name="Weis J.J."/>
            <person name="Gamble T."/>
            <person name="Ode P.J."/>
            <person name="Paul R."/>
            <person name="Zaspel J.M."/>
        </authorList>
    </citation>
    <scope>NUCLEOTIDE SEQUENCE [LARGE SCALE GENOMIC DNA]</scope>
    <source>
        <strain evidence="1">CgM1</strain>
    </source>
</reference>